<comment type="cofactor">
    <cofactor evidence="1">
        <name>Zn(2+)</name>
        <dbReference type="ChEBI" id="CHEBI:29105"/>
    </cofactor>
</comment>
<gene>
    <name evidence="9" type="ORF">EWM64_g10059</name>
</gene>
<dbReference type="EMBL" id="SFCI01002404">
    <property type="protein sequence ID" value="TFY73953.1"/>
    <property type="molecule type" value="Genomic_DNA"/>
</dbReference>
<evidence type="ECO:0000256" key="5">
    <source>
        <dbReference type="ARBA" id="ARBA00022723"/>
    </source>
</evidence>
<dbReference type="GO" id="GO:0005953">
    <property type="term" value="C:CAAX-protein geranylgeranyltransferase complex"/>
    <property type="evidence" value="ECO:0007669"/>
    <property type="project" value="TreeGrafter"/>
</dbReference>
<dbReference type="PANTHER" id="PTHR11774">
    <property type="entry name" value="GERANYLGERANYL TRANSFERASE TYPE BETA SUBUNIT"/>
    <property type="match status" value="1"/>
</dbReference>
<protein>
    <recommendedName>
        <fullName evidence="8">Prenyltransferase alpha-alpha toroid domain-containing protein</fullName>
    </recommendedName>
</protein>
<evidence type="ECO:0000313" key="10">
    <source>
        <dbReference type="Proteomes" id="UP000298061"/>
    </source>
</evidence>
<keyword evidence="7" id="KW-0862">Zinc</keyword>
<evidence type="ECO:0000259" key="8">
    <source>
        <dbReference type="Pfam" id="PF00432"/>
    </source>
</evidence>
<evidence type="ECO:0000256" key="6">
    <source>
        <dbReference type="ARBA" id="ARBA00022737"/>
    </source>
</evidence>
<proteinExistence type="inferred from homology"/>
<dbReference type="OrthoDB" id="24893at2759"/>
<dbReference type="PANTHER" id="PTHR11774:SF4">
    <property type="entry name" value="GERANYLGERANYL TRANSFERASE TYPE-1 SUBUNIT BETA"/>
    <property type="match status" value="1"/>
</dbReference>
<reference evidence="9 10" key="1">
    <citation type="submission" date="2019-02" db="EMBL/GenBank/DDBJ databases">
        <title>Genome sequencing of the rare red list fungi Hericium alpestre (H. flagellum).</title>
        <authorList>
            <person name="Buettner E."/>
            <person name="Kellner H."/>
        </authorList>
    </citation>
    <scope>NUCLEOTIDE SEQUENCE [LARGE SCALE GENOMIC DNA]</scope>
    <source>
        <strain evidence="9 10">DSM 108284</strain>
    </source>
</reference>
<dbReference type="GO" id="GO:0004662">
    <property type="term" value="F:CAAX-protein geranylgeranyltransferase activity"/>
    <property type="evidence" value="ECO:0007669"/>
    <property type="project" value="TreeGrafter"/>
</dbReference>
<keyword evidence="3" id="KW-0637">Prenyltransferase</keyword>
<evidence type="ECO:0000256" key="7">
    <source>
        <dbReference type="ARBA" id="ARBA00022833"/>
    </source>
</evidence>
<dbReference type="AlphaFoldDB" id="A0A4Y9ZJ87"/>
<keyword evidence="5" id="KW-0479">Metal-binding</keyword>
<organism evidence="9 10">
    <name type="scientific">Hericium alpestre</name>
    <dbReference type="NCBI Taxonomy" id="135208"/>
    <lineage>
        <taxon>Eukaryota</taxon>
        <taxon>Fungi</taxon>
        <taxon>Dikarya</taxon>
        <taxon>Basidiomycota</taxon>
        <taxon>Agaricomycotina</taxon>
        <taxon>Agaricomycetes</taxon>
        <taxon>Russulales</taxon>
        <taxon>Hericiaceae</taxon>
        <taxon>Hericium</taxon>
    </lineage>
</organism>
<dbReference type="Gene3D" id="1.50.10.20">
    <property type="match status" value="2"/>
</dbReference>
<evidence type="ECO:0000313" key="9">
    <source>
        <dbReference type="EMBL" id="TFY73953.1"/>
    </source>
</evidence>
<evidence type="ECO:0000256" key="3">
    <source>
        <dbReference type="ARBA" id="ARBA00022602"/>
    </source>
</evidence>
<evidence type="ECO:0000256" key="4">
    <source>
        <dbReference type="ARBA" id="ARBA00022679"/>
    </source>
</evidence>
<evidence type="ECO:0000256" key="2">
    <source>
        <dbReference type="ARBA" id="ARBA00010497"/>
    </source>
</evidence>
<keyword evidence="4" id="KW-0808">Transferase</keyword>
<dbReference type="SUPFAM" id="SSF48239">
    <property type="entry name" value="Terpenoid cyclases/Protein prenyltransferases"/>
    <property type="match status" value="1"/>
</dbReference>
<sequence length="181" mass="20230">MIMTYTAILSLAILRDDFLQLDRTGIVRFIASCQDSDGSFSTTPGAGDSDLRMSYCAFALSSMLDDWSGIDIPRALAFVKQCRILNENELIDTAALRSFVARCQYKYGGIAKAPGEHPDPYHTYLTSAALAINPPGPEDQLWTLQSLDMLLNTTIETSQWMREHVPVREFHRARDHANIVS</sequence>
<dbReference type="Proteomes" id="UP000298061">
    <property type="component" value="Unassembled WGS sequence"/>
</dbReference>
<dbReference type="STRING" id="135208.A0A4Y9ZJ87"/>
<keyword evidence="10" id="KW-1185">Reference proteome</keyword>
<dbReference type="GO" id="GO:0046872">
    <property type="term" value="F:metal ion binding"/>
    <property type="evidence" value="ECO:0007669"/>
    <property type="project" value="UniProtKB-KW"/>
</dbReference>
<dbReference type="Pfam" id="PF00432">
    <property type="entry name" value="Prenyltrans"/>
    <property type="match status" value="1"/>
</dbReference>
<keyword evidence="6" id="KW-0677">Repeat</keyword>
<comment type="caution">
    <text evidence="9">The sequence shown here is derived from an EMBL/GenBank/DDBJ whole genome shotgun (WGS) entry which is preliminary data.</text>
</comment>
<comment type="similarity">
    <text evidence="2">Belongs to the protein prenyltransferase subunit beta family.</text>
</comment>
<feature type="domain" description="Prenyltransferase alpha-alpha toroid" evidence="8">
    <location>
        <begin position="2"/>
        <end position="84"/>
    </location>
</feature>
<dbReference type="InterPro" id="IPR001330">
    <property type="entry name" value="Prenyltrans"/>
</dbReference>
<evidence type="ECO:0000256" key="1">
    <source>
        <dbReference type="ARBA" id="ARBA00001947"/>
    </source>
</evidence>
<accession>A0A4Y9ZJ87</accession>
<dbReference type="InterPro" id="IPR008930">
    <property type="entry name" value="Terpenoid_cyclase/PrenylTrfase"/>
</dbReference>
<name>A0A4Y9ZJ87_9AGAM</name>
<dbReference type="InterPro" id="IPR045089">
    <property type="entry name" value="PGGT1B-like"/>
</dbReference>